<gene>
    <name evidence="23" type="primary">RBBP8</name>
</gene>
<feature type="region of interest" description="Disordered" evidence="20">
    <location>
        <begin position="822"/>
        <end position="846"/>
    </location>
</feature>
<evidence type="ECO:0000256" key="11">
    <source>
        <dbReference type="ARBA" id="ARBA00022776"/>
    </source>
</evidence>
<keyword evidence="7" id="KW-0132">Cell division</keyword>
<dbReference type="GeneTree" id="ENSGT00530000063835"/>
<evidence type="ECO:0000256" key="14">
    <source>
        <dbReference type="ARBA" id="ARBA00023054"/>
    </source>
</evidence>
<keyword evidence="12" id="KW-0378">Hydrolase</keyword>
<evidence type="ECO:0000256" key="19">
    <source>
        <dbReference type="ARBA" id="ARBA00023306"/>
    </source>
</evidence>
<feature type="compositionally biased region" description="Basic and acidic residues" evidence="20">
    <location>
        <begin position="292"/>
        <end position="305"/>
    </location>
</feature>
<keyword evidence="5" id="KW-0158">Chromosome</keyword>
<keyword evidence="6" id="KW-0597">Phosphoprotein</keyword>
<accession>A0ABI7WCW4</accession>
<comment type="similarity">
    <text evidence="3">Belongs to the COM1/SAE2/CtIP family.</text>
</comment>
<organism evidence="23 24">
    <name type="scientific">Felis catus</name>
    <name type="common">Cat</name>
    <name type="synonym">Felis silvestris catus</name>
    <dbReference type="NCBI Taxonomy" id="9685"/>
    <lineage>
        <taxon>Eukaryota</taxon>
        <taxon>Metazoa</taxon>
        <taxon>Chordata</taxon>
        <taxon>Craniata</taxon>
        <taxon>Vertebrata</taxon>
        <taxon>Euteleostomi</taxon>
        <taxon>Mammalia</taxon>
        <taxon>Eutheria</taxon>
        <taxon>Laurasiatheria</taxon>
        <taxon>Carnivora</taxon>
        <taxon>Feliformia</taxon>
        <taxon>Felidae</taxon>
        <taxon>Felinae</taxon>
        <taxon>Felis</taxon>
    </lineage>
</organism>
<feature type="compositionally biased region" description="Polar residues" evidence="20">
    <location>
        <begin position="360"/>
        <end position="373"/>
    </location>
</feature>
<evidence type="ECO:0000256" key="10">
    <source>
        <dbReference type="ARBA" id="ARBA00022763"/>
    </source>
</evidence>
<dbReference type="PANTHER" id="PTHR15107:SF4">
    <property type="entry name" value="DNA ENDONUCLEASE RBBP8"/>
    <property type="match status" value="1"/>
</dbReference>
<keyword evidence="9" id="KW-0255">Endonuclease</keyword>
<comment type="subcellular location">
    <subcellularLocation>
        <location evidence="2">Chromosome</location>
    </subcellularLocation>
    <subcellularLocation>
        <location evidence="1">Nucleus</location>
    </subcellularLocation>
</comment>
<dbReference type="Ensembl" id="ENSFCTT00005012543.1">
    <property type="protein sequence ID" value="ENSFCTP00005008140.1"/>
    <property type="gene ID" value="ENSFCTG00005004605.1"/>
</dbReference>
<keyword evidence="24" id="KW-1185">Reference proteome</keyword>
<proteinExistence type="inferred from homology"/>
<dbReference type="InterPro" id="IPR019518">
    <property type="entry name" value="CtIP_N"/>
</dbReference>
<evidence type="ECO:0000256" key="3">
    <source>
        <dbReference type="ARBA" id="ARBA00007496"/>
    </source>
</evidence>
<reference evidence="23 24" key="1">
    <citation type="submission" date="2021-02" db="EMBL/GenBank/DDBJ databases">
        <title>Safari Cat Assemblies.</title>
        <authorList>
            <person name="Bredemeyer K.R."/>
            <person name="Murphy W.J."/>
        </authorList>
    </citation>
    <scope>NUCLEOTIDE SEQUENCE [LARGE SCALE GENOMIC DNA]</scope>
</reference>
<evidence type="ECO:0000256" key="18">
    <source>
        <dbReference type="ARBA" id="ARBA00023254"/>
    </source>
</evidence>
<evidence type="ECO:0000256" key="13">
    <source>
        <dbReference type="ARBA" id="ARBA00022833"/>
    </source>
</evidence>
<feature type="domain" description="DNA endonuclease activator Ctp1 C-terminal" evidence="21">
    <location>
        <begin position="779"/>
        <end position="809"/>
    </location>
</feature>
<evidence type="ECO:0000256" key="9">
    <source>
        <dbReference type="ARBA" id="ARBA00022759"/>
    </source>
</evidence>
<evidence type="ECO:0000256" key="8">
    <source>
        <dbReference type="ARBA" id="ARBA00022722"/>
    </source>
</evidence>
<evidence type="ECO:0000256" key="5">
    <source>
        <dbReference type="ARBA" id="ARBA00022454"/>
    </source>
</evidence>
<evidence type="ECO:0000259" key="22">
    <source>
        <dbReference type="Pfam" id="PF10482"/>
    </source>
</evidence>
<feature type="region of interest" description="Disordered" evidence="20">
    <location>
        <begin position="357"/>
        <end position="376"/>
    </location>
</feature>
<feature type="region of interest" description="Disordered" evidence="20">
    <location>
        <begin position="138"/>
        <end position="159"/>
    </location>
</feature>
<evidence type="ECO:0000256" key="4">
    <source>
        <dbReference type="ARBA" id="ARBA00020680"/>
    </source>
</evidence>
<dbReference type="Pfam" id="PF08573">
    <property type="entry name" value="SAE2"/>
    <property type="match status" value="1"/>
</dbReference>
<dbReference type="InterPro" id="IPR013882">
    <property type="entry name" value="Ctp1_C"/>
</dbReference>
<keyword evidence="8" id="KW-0540">Nuclease</keyword>
<evidence type="ECO:0000256" key="20">
    <source>
        <dbReference type="SAM" id="MobiDB-lite"/>
    </source>
</evidence>
<evidence type="ECO:0000256" key="2">
    <source>
        <dbReference type="ARBA" id="ARBA00004286"/>
    </source>
</evidence>
<dbReference type="Proteomes" id="UP000823872">
    <property type="component" value="Chromosome D3"/>
</dbReference>
<dbReference type="Pfam" id="PF10482">
    <property type="entry name" value="CtIP_N"/>
    <property type="match status" value="1"/>
</dbReference>
<reference evidence="23" key="3">
    <citation type="submission" date="2025-09" db="UniProtKB">
        <authorList>
            <consortium name="Ensembl"/>
        </authorList>
    </citation>
    <scope>IDENTIFICATION</scope>
    <source>
        <strain evidence="23">breed Abyssinian</strain>
    </source>
</reference>
<keyword evidence="16" id="KW-0234">DNA repair</keyword>
<keyword evidence="13" id="KW-0862">Zinc</keyword>
<feature type="region of interest" description="Disordered" evidence="20">
    <location>
        <begin position="701"/>
        <end position="720"/>
    </location>
</feature>
<dbReference type="InterPro" id="IPR033316">
    <property type="entry name" value="RBBP8-like"/>
</dbReference>
<keyword evidence="19" id="KW-0131">Cell cycle</keyword>
<evidence type="ECO:0000256" key="7">
    <source>
        <dbReference type="ARBA" id="ARBA00022618"/>
    </source>
</evidence>
<reference evidence="23" key="2">
    <citation type="submission" date="2025-08" db="UniProtKB">
        <authorList>
            <consortium name="Ensembl"/>
        </authorList>
    </citation>
    <scope>IDENTIFICATION</scope>
    <source>
        <strain evidence="23">breed Abyssinian</strain>
    </source>
</reference>
<feature type="domain" description="DNA endonuclease Ctp1 N-terminal" evidence="22">
    <location>
        <begin position="20"/>
        <end position="139"/>
    </location>
</feature>
<keyword evidence="11" id="KW-0498">Mitosis</keyword>
<name>A0ABI7WCW4_FELCA</name>
<evidence type="ECO:0000313" key="24">
    <source>
        <dbReference type="Proteomes" id="UP000823872"/>
    </source>
</evidence>
<evidence type="ECO:0000313" key="23">
    <source>
        <dbReference type="Ensembl" id="ENSFCTP00005008140.1"/>
    </source>
</evidence>
<keyword evidence="15" id="KW-0238">DNA-binding</keyword>
<evidence type="ECO:0000256" key="1">
    <source>
        <dbReference type="ARBA" id="ARBA00004123"/>
    </source>
</evidence>
<keyword evidence="17" id="KW-0539">Nucleus</keyword>
<keyword evidence="14" id="KW-0175">Coiled coil</keyword>
<protein>
    <recommendedName>
        <fullName evidence="4">DNA endonuclease RBBP8</fullName>
    </recommendedName>
</protein>
<evidence type="ECO:0000256" key="15">
    <source>
        <dbReference type="ARBA" id="ARBA00023125"/>
    </source>
</evidence>
<keyword evidence="10" id="KW-0227">DNA damage</keyword>
<feature type="region of interest" description="Disordered" evidence="20">
    <location>
        <begin position="434"/>
        <end position="462"/>
    </location>
</feature>
<evidence type="ECO:0000256" key="12">
    <source>
        <dbReference type="ARBA" id="ARBA00022801"/>
    </source>
</evidence>
<evidence type="ECO:0000256" key="17">
    <source>
        <dbReference type="ARBA" id="ARBA00023242"/>
    </source>
</evidence>
<evidence type="ECO:0000259" key="21">
    <source>
        <dbReference type="Pfam" id="PF08573"/>
    </source>
</evidence>
<dbReference type="PANTHER" id="PTHR15107">
    <property type="entry name" value="RETINOBLASTOMA BINDING PROTEIN 8"/>
    <property type="match status" value="1"/>
</dbReference>
<evidence type="ECO:0000256" key="6">
    <source>
        <dbReference type="ARBA" id="ARBA00022553"/>
    </source>
</evidence>
<keyword evidence="18" id="KW-0469">Meiosis</keyword>
<evidence type="ECO:0000256" key="16">
    <source>
        <dbReference type="ARBA" id="ARBA00023204"/>
    </source>
</evidence>
<feature type="region of interest" description="Disordered" evidence="20">
    <location>
        <begin position="292"/>
        <end position="324"/>
    </location>
</feature>
<sequence length="846" mass="95892">MNISGSNCGSPSSIDISNDFKELWTKLKEYHDKEVQGLQVKVTKLKKERILDAQRLEEFFTKNQQLREQQKVLHETIKVLEDRLRAGLCDRCAVTEEHMRKKQQEFENIRQQNLKLITELMNEKNTLQEENKKLSEQLQQKIENDQQHQAPDLESEESVIPDSPITAFSFSGINRLRRKENLHVRYIEHTHTELEESVCTNELRKLPKSSIHPQNKPNESEILVADTCDQSQSPVSKTHGTNHCPTDKSSFNLATVVAETLGLSVQEESESQGPTSPLGDELYHCLDHKKQPFEESVRNNEDTLRFSDSNSKTPQEELTTRVSSPVFGATSNVKRSLGLNTSLSPSLLETGKKNLLKTAPFNNTSNSRLGKTTSKSEDSALFTQHNLGSEVNKIISLSSSNKQMLINKNINEPKSEQDSFDHIKDAVTDKHAVPLKSLGGRTSKRKKIEEESEDEGSYPQASFDKENAFPFLLDSHSSVNGDYVMDKPLDLSDRFSAIQCQEKSQGSETSKVRFRQVTLYEALKPIPKGSSSSRKTLSGSCILTRDSPEEPCLQACVLQSLGKSSPDNKTPLQIKEENPIFKIPLRPRESLETDNLFDDVKGADSHEPVKIGRSVHGACELTSVLQLNPCRVAKTKSVQNSQDVSFENNQWSIDPGADLSQYKMDITVIDTKDGSQSRLAGGETVDTDCTLVSETVLLKMKKQEQKGEKSPTHGDKQDKVKQKAYVEPYFKDDERETSLQNFPHIEVVRKKEERRKLLGHTCKECEIYYADIPAEEREKKLASCSRHRFRYIPPNTPENFWEVGFPSTQTCMERGYIKEDLDPCPRPKRRQPYNAMFSPKGKEQKT</sequence>